<dbReference type="InterPro" id="IPR053859">
    <property type="entry name" value="MVD-like_N"/>
</dbReference>
<comment type="catalytic activity">
    <reaction evidence="13">
        <text>(R)-5-diphosphomevalonate + ATP = isopentenyl diphosphate + ADP + phosphate + CO2</text>
        <dbReference type="Rhea" id="RHEA:23732"/>
        <dbReference type="ChEBI" id="CHEBI:16526"/>
        <dbReference type="ChEBI" id="CHEBI:30616"/>
        <dbReference type="ChEBI" id="CHEBI:43474"/>
        <dbReference type="ChEBI" id="CHEBI:57557"/>
        <dbReference type="ChEBI" id="CHEBI:128769"/>
        <dbReference type="ChEBI" id="CHEBI:456216"/>
        <dbReference type="EC" id="4.1.1.33"/>
    </reaction>
    <physiologicalReaction direction="left-to-right" evidence="13">
        <dbReference type="Rhea" id="RHEA:23733"/>
    </physiologicalReaction>
</comment>
<evidence type="ECO:0000256" key="7">
    <source>
        <dbReference type="ARBA" id="ARBA00022955"/>
    </source>
</evidence>
<dbReference type="SUPFAM" id="SSF55060">
    <property type="entry name" value="GHMP Kinase, C-terminal domain"/>
    <property type="match status" value="1"/>
</dbReference>
<dbReference type="AlphaFoldDB" id="A0AAJ0FQU4"/>
<gene>
    <name evidence="18" type="primary">MVD1_1</name>
    <name evidence="18" type="ORF">QQS21_008829</name>
</gene>
<organism evidence="18 19">
    <name type="scientific">Conoideocrella luteorostrata</name>
    <dbReference type="NCBI Taxonomy" id="1105319"/>
    <lineage>
        <taxon>Eukaryota</taxon>
        <taxon>Fungi</taxon>
        <taxon>Dikarya</taxon>
        <taxon>Ascomycota</taxon>
        <taxon>Pezizomycotina</taxon>
        <taxon>Sordariomycetes</taxon>
        <taxon>Hypocreomycetidae</taxon>
        <taxon>Hypocreales</taxon>
        <taxon>Clavicipitaceae</taxon>
        <taxon>Conoideocrella</taxon>
    </lineage>
</organism>
<evidence type="ECO:0000256" key="13">
    <source>
        <dbReference type="ARBA" id="ARBA00048416"/>
    </source>
</evidence>
<dbReference type="EMBL" id="JASWJB010000210">
    <property type="protein sequence ID" value="KAK2593456.1"/>
    <property type="molecule type" value="Genomic_DNA"/>
</dbReference>
<keyword evidence="19" id="KW-1185">Reference proteome</keyword>
<dbReference type="PANTHER" id="PTHR10977">
    <property type="entry name" value="DIPHOSPHOMEVALONATE DECARBOXYLASE"/>
    <property type="match status" value="1"/>
</dbReference>
<dbReference type="Proteomes" id="UP001251528">
    <property type="component" value="Unassembled WGS sequence"/>
</dbReference>
<evidence type="ECO:0000256" key="2">
    <source>
        <dbReference type="ARBA" id="ARBA00008831"/>
    </source>
</evidence>
<evidence type="ECO:0000256" key="15">
    <source>
        <dbReference type="RuleBase" id="RU363086"/>
    </source>
</evidence>
<comment type="similarity">
    <text evidence="2 14 15">Belongs to the diphosphomevalonate decarboxylase family.</text>
</comment>
<dbReference type="GO" id="GO:0019287">
    <property type="term" value="P:isopentenyl diphosphate biosynthetic process, mevalonate pathway"/>
    <property type="evidence" value="ECO:0007669"/>
    <property type="project" value="UniProtKB-UniRule"/>
</dbReference>
<keyword evidence="6 14" id="KW-0067">ATP-binding</keyword>
<dbReference type="PANTHER" id="PTHR10977:SF3">
    <property type="entry name" value="DIPHOSPHOMEVALONATE DECARBOXYLASE"/>
    <property type="match status" value="1"/>
</dbReference>
<protein>
    <recommendedName>
        <fullName evidence="3 14">Diphosphomevalonate decarboxylase</fullName>
        <ecNumber evidence="3 14">4.1.1.33</ecNumber>
    </recommendedName>
</protein>
<dbReference type="EC" id="4.1.1.33" evidence="3 14"/>
<evidence type="ECO:0000256" key="3">
    <source>
        <dbReference type="ARBA" id="ARBA00012296"/>
    </source>
</evidence>
<evidence type="ECO:0000256" key="9">
    <source>
        <dbReference type="ARBA" id="ARBA00023098"/>
    </source>
</evidence>
<dbReference type="FunFam" id="3.30.70.890:FF:000005">
    <property type="entry name" value="Diphosphomevalonate decarboxylase"/>
    <property type="match status" value="1"/>
</dbReference>
<evidence type="ECO:0000256" key="11">
    <source>
        <dbReference type="ARBA" id="ARBA00023221"/>
    </source>
</evidence>
<dbReference type="NCBIfam" id="TIGR01240">
    <property type="entry name" value="mevDPdecarb"/>
    <property type="match status" value="1"/>
</dbReference>
<comment type="caution">
    <text evidence="18">The sequence shown here is derived from an EMBL/GenBank/DDBJ whole genome shotgun (WGS) entry which is preliminary data.</text>
</comment>
<evidence type="ECO:0000256" key="14">
    <source>
        <dbReference type="PIRNR" id="PIRNR015950"/>
    </source>
</evidence>
<dbReference type="Pfam" id="PF18376">
    <property type="entry name" value="MDD_C"/>
    <property type="match status" value="1"/>
</dbReference>
<dbReference type="SUPFAM" id="SSF54211">
    <property type="entry name" value="Ribosomal protein S5 domain 2-like"/>
    <property type="match status" value="1"/>
</dbReference>
<dbReference type="GO" id="GO:0016126">
    <property type="term" value="P:sterol biosynthetic process"/>
    <property type="evidence" value="ECO:0007669"/>
    <property type="project" value="UniProtKB-KW"/>
</dbReference>
<keyword evidence="4 15" id="KW-0444">Lipid biosynthesis</keyword>
<dbReference type="InterPro" id="IPR029765">
    <property type="entry name" value="Mev_diP_decarb"/>
</dbReference>
<dbReference type="GO" id="GO:0004163">
    <property type="term" value="F:diphosphomevalonate decarboxylase activity"/>
    <property type="evidence" value="ECO:0007669"/>
    <property type="project" value="UniProtKB-UniRule"/>
</dbReference>
<name>A0AAJ0FQU4_9HYPO</name>
<feature type="domain" description="Diphosphomevalonate decarboxylase-like N-terminal" evidence="17">
    <location>
        <begin position="13"/>
        <end position="184"/>
    </location>
</feature>
<reference evidence="18" key="1">
    <citation type="submission" date="2023-06" db="EMBL/GenBank/DDBJ databases">
        <title>Conoideocrella luteorostrata (Hypocreales: Clavicipitaceae), a potential biocontrol fungus for elongate hemlock scale in United States Christmas tree production areas.</title>
        <authorList>
            <person name="Barrett H."/>
            <person name="Lovett B."/>
            <person name="Macias A.M."/>
            <person name="Stajich J.E."/>
            <person name="Kasson M.T."/>
        </authorList>
    </citation>
    <scope>NUCLEOTIDE SEQUENCE</scope>
    <source>
        <strain evidence="18">ARSEF 14590</strain>
    </source>
</reference>
<keyword evidence="9 14" id="KW-0443">Lipid metabolism</keyword>
<dbReference type="InterPro" id="IPR014721">
    <property type="entry name" value="Ribsml_uS5_D2-typ_fold_subgr"/>
</dbReference>
<evidence type="ECO:0000313" key="18">
    <source>
        <dbReference type="EMBL" id="KAK2593456.1"/>
    </source>
</evidence>
<evidence type="ECO:0000256" key="1">
    <source>
        <dbReference type="ARBA" id="ARBA00005055"/>
    </source>
</evidence>
<evidence type="ECO:0000259" key="17">
    <source>
        <dbReference type="Pfam" id="PF22700"/>
    </source>
</evidence>
<dbReference type="Pfam" id="PF22700">
    <property type="entry name" value="MVD-like_N"/>
    <property type="match status" value="1"/>
</dbReference>
<dbReference type="Gene3D" id="3.30.230.10">
    <property type="match status" value="1"/>
</dbReference>
<feature type="domain" description="Mvd1 C-terminal" evidence="16">
    <location>
        <begin position="198"/>
        <end position="376"/>
    </location>
</feature>
<keyword evidence="12 14" id="KW-0456">Lyase</keyword>
<evidence type="ECO:0000256" key="8">
    <source>
        <dbReference type="ARBA" id="ARBA00023011"/>
    </source>
</evidence>
<dbReference type="FunFam" id="3.30.230.10:FF:000018">
    <property type="entry name" value="Diphosphomevalonate decarboxylase"/>
    <property type="match status" value="1"/>
</dbReference>
<evidence type="ECO:0000256" key="4">
    <source>
        <dbReference type="ARBA" id="ARBA00022516"/>
    </source>
</evidence>
<evidence type="ECO:0000256" key="12">
    <source>
        <dbReference type="ARBA" id="ARBA00023239"/>
    </source>
</evidence>
<evidence type="ECO:0000256" key="5">
    <source>
        <dbReference type="ARBA" id="ARBA00022741"/>
    </source>
</evidence>
<dbReference type="InterPro" id="IPR041431">
    <property type="entry name" value="Mvd1_C"/>
</dbReference>
<evidence type="ECO:0000256" key="10">
    <source>
        <dbReference type="ARBA" id="ARBA00023166"/>
    </source>
</evidence>
<keyword evidence="11 15" id="KW-0753">Steroid metabolism</keyword>
<keyword evidence="7 15" id="KW-0752">Steroid biosynthesis</keyword>
<comment type="pathway">
    <text evidence="1 15">Isoprenoid biosynthesis; isopentenyl diphosphate biosynthesis via mevalonate pathway; isopentenyl diphosphate from (R)-mevalonate: step 3/3.</text>
</comment>
<sequence length="391" mass="41380">MADNKVYRASTTAPVNIAVVKYWGKRDTKLNLPTNSSISVTLSQADLRTLTTASCSASYSDGDSLTLNGEPSEVSGARTQACFRELRARRTGLEAANSSLPKLSAMPLRIVSENNFPTAAGLASSAAGFAALVQAIANLYELPDSPSELSLIARQGSGSACRSLFGGYVAWRMGDKEDGSDSIADLVAPASHWPNMRALILVASSAKKGVSSTSGMQQTVATSGLFQRRITEIVPANMNTMEDAIKAKDFAKFAEVTMRDSNSFHACCADTYPPIFYMNDTSRAAIRAVESINAKAGKTIAAYTFDAGPNCVIYYLEENKPTVLGAFTQVLNGVSGWKEGSAGVTSSVRLEDGIASALRDGVGRVIMTGVGEGPQKTEEYLVGEDGKAVKF</sequence>
<evidence type="ECO:0000256" key="6">
    <source>
        <dbReference type="ARBA" id="ARBA00022840"/>
    </source>
</evidence>
<evidence type="ECO:0000313" key="19">
    <source>
        <dbReference type="Proteomes" id="UP001251528"/>
    </source>
</evidence>
<dbReference type="Gene3D" id="3.30.70.890">
    <property type="entry name" value="GHMP kinase, C-terminal domain"/>
    <property type="match status" value="1"/>
</dbReference>
<proteinExistence type="inferred from homology"/>
<keyword evidence="8 15" id="KW-0756">Sterol biosynthesis</keyword>
<dbReference type="InterPro" id="IPR036554">
    <property type="entry name" value="GHMP_kinase_C_sf"/>
</dbReference>
<keyword evidence="5 14" id="KW-0547">Nucleotide-binding</keyword>
<dbReference type="InterPro" id="IPR020568">
    <property type="entry name" value="Ribosomal_Su5_D2-typ_SF"/>
</dbReference>
<accession>A0AAJ0FQU4</accession>
<dbReference type="GO" id="GO:0005829">
    <property type="term" value="C:cytosol"/>
    <property type="evidence" value="ECO:0007669"/>
    <property type="project" value="InterPro"/>
</dbReference>
<dbReference type="GO" id="GO:0005524">
    <property type="term" value="F:ATP binding"/>
    <property type="evidence" value="ECO:0007669"/>
    <property type="project" value="UniProtKB-UniRule"/>
</dbReference>
<keyword evidence="10 15" id="KW-1207">Sterol metabolism</keyword>
<evidence type="ECO:0000259" key="16">
    <source>
        <dbReference type="Pfam" id="PF18376"/>
    </source>
</evidence>
<dbReference type="PIRSF" id="PIRSF015950">
    <property type="entry name" value="Mev_P_decrbx"/>
    <property type="match status" value="1"/>
</dbReference>
<dbReference type="InterPro" id="IPR005935">
    <property type="entry name" value="Mev_decarb"/>
</dbReference>